<protein>
    <recommendedName>
        <fullName evidence="3">F-box domain-containing protein</fullName>
    </recommendedName>
</protein>
<dbReference type="AlphaFoldDB" id="A0AAD7JKF4"/>
<dbReference type="Proteomes" id="UP001215598">
    <property type="component" value="Unassembled WGS sequence"/>
</dbReference>
<sequence length="616" mass="69397">MSLSEDPLSQDIEEPLGPGYLRQSYTDLGIPPDWHENWDILRTTLEGLKETGMDPYDAILGLLHVKVIREESLSVDSSSVDHLKHHLGTNYVPSQEERTLIAQFCSQGNKRMARISDRINAERQKLMSWDGRYVALYELIKPYRDLISPMRSMPPEILQEIFMACLPTEHYAIMRTSQAPLLFGRVCSSWRSISLSTPTLWSSIHMVPSAIGPLESNDRFTSLRTWLHRSGNCPLWISIAVGDGLKDIVDTLLAYSRRWVALKLVDYVPYEASAIWSLTPEEVPLLEVFEFVEHAWYGAEPMAMAFLSVPRNLRSISITSVLPQALPSCSWAQITALCLRSRQPTFFELRLDVTIGLLSQCVNLQSCELSFPSYVHDNSSNTVLPSGTPAPAHVTLPHLTALSLTTDLAPTADFNINQILDRLVLPRLAKLRLEGSLTGNEFTDMLSAVDQLVSRSSCDIRKLFIVLPAGHVDSLLKCLRRLSRLVTLELRSNVDYGLPRPNLTPFLQELVELPSLTPLCPSLRYLKLSQCDDSDADQALLAAVIKSRCSAASAHRLKAVHIALHRIWEADETIWELQRGVFRESSVVIHGTFNVLRPDRLRWEGVPMEDPTFPTW</sequence>
<keyword evidence="2" id="KW-1185">Reference proteome</keyword>
<evidence type="ECO:0000313" key="1">
    <source>
        <dbReference type="EMBL" id="KAJ7764717.1"/>
    </source>
</evidence>
<accession>A0AAD7JKF4</accession>
<dbReference type="Gene3D" id="3.80.10.10">
    <property type="entry name" value="Ribonuclease Inhibitor"/>
    <property type="match status" value="1"/>
</dbReference>
<dbReference type="EMBL" id="JARKIB010000027">
    <property type="protein sequence ID" value="KAJ7764717.1"/>
    <property type="molecule type" value="Genomic_DNA"/>
</dbReference>
<evidence type="ECO:0000313" key="2">
    <source>
        <dbReference type="Proteomes" id="UP001215598"/>
    </source>
</evidence>
<evidence type="ECO:0008006" key="3">
    <source>
        <dbReference type="Google" id="ProtNLM"/>
    </source>
</evidence>
<comment type="caution">
    <text evidence="1">The sequence shown here is derived from an EMBL/GenBank/DDBJ whole genome shotgun (WGS) entry which is preliminary data.</text>
</comment>
<dbReference type="SUPFAM" id="SSF52058">
    <property type="entry name" value="L domain-like"/>
    <property type="match status" value="1"/>
</dbReference>
<proteinExistence type="predicted"/>
<gene>
    <name evidence="1" type="ORF">B0H16DRAFT_1717949</name>
</gene>
<name>A0AAD7JKF4_9AGAR</name>
<dbReference type="Gene3D" id="1.20.1280.50">
    <property type="match status" value="1"/>
</dbReference>
<reference evidence="1" key="1">
    <citation type="submission" date="2023-03" db="EMBL/GenBank/DDBJ databases">
        <title>Massive genome expansion in bonnet fungi (Mycena s.s.) driven by repeated elements and novel gene families across ecological guilds.</title>
        <authorList>
            <consortium name="Lawrence Berkeley National Laboratory"/>
            <person name="Harder C.B."/>
            <person name="Miyauchi S."/>
            <person name="Viragh M."/>
            <person name="Kuo A."/>
            <person name="Thoen E."/>
            <person name="Andreopoulos B."/>
            <person name="Lu D."/>
            <person name="Skrede I."/>
            <person name="Drula E."/>
            <person name="Henrissat B."/>
            <person name="Morin E."/>
            <person name="Kohler A."/>
            <person name="Barry K."/>
            <person name="LaButti K."/>
            <person name="Morin E."/>
            <person name="Salamov A."/>
            <person name="Lipzen A."/>
            <person name="Mereny Z."/>
            <person name="Hegedus B."/>
            <person name="Baldrian P."/>
            <person name="Stursova M."/>
            <person name="Weitz H."/>
            <person name="Taylor A."/>
            <person name="Grigoriev I.V."/>
            <person name="Nagy L.G."/>
            <person name="Martin F."/>
            <person name="Kauserud H."/>
        </authorList>
    </citation>
    <scope>NUCLEOTIDE SEQUENCE</scope>
    <source>
        <strain evidence="1">CBHHK182m</strain>
    </source>
</reference>
<organism evidence="1 2">
    <name type="scientific">Mycena metata</name>
    <dbReference type="NCBI Taxonomy" id="1033252"/>
    <lineage>
        <taxon>Eukaryota</taxon>
        <taxon>Fungi</taxon>
        <taxon>Dikarya</taxon>
        <taxon>Basidiomycota</taxon>
        <taxon>Agaricomycotina</taxon>
        <taxon>Agaricomycetes</taxon>
        <taxon>Agaricomycetidae</taxon>
        <taxon>Agaricales</taxon>
        <taxon>Marasmiineae</taxon>
        <taxon>Mycenaceae</taxon>
        <taxon>Mycena</taxon>
    </lineage>
</organism>
<dbReference type="InterPro" id="IPR032675">
    <property type="entry name" value="LRR_dom_sf"/>
</dbReference>